<name>A0ABQ2KSW2_9NOCA</name>
<evidence type="ECO:0000313" key="3">
    <source>
        <dbReference type="Proteomes" id="UP000658127"/>
    </source>
</evidence>
<evidence type="ECO:0008006" key="4">
    <source>
        <dbReference type="Google" id="ProtNLM"/>
    </source>
</evidence>
<gene>
    <name evidence="2" type="ORF">GCM10011610_52290</name>
</gene>
<dbReference type="Proteomes" id="UP000658127">
    <property type="component" value="Unassembled WGS sequence"/>
</dbReference>
<keyword evidence="1" id="KW-0732">Signal</keyword>
<dbReference type="PROSITE" id="PS51257">
    <property type="entry name" value="PROKAR_LIPOPROTEIN"/>
    <property type="match status" value="1"/>
</dbReference>
<evidence type="ECO:0000313" key="2">
    <source>
        <dbReference type="EMBL" id="GGN91724.1"/>
    </source>
</evidence>
<sequence>MRIAAVLALVAVVATGCATLDEKGPTNEDIMQGTGLTVATARPIVADNFELIWPEQLAVDPAAVDVSKGCRTSMAAISYEGPPWRPRYEREVVNPSQEFVDRAMANLEAMTARGFTLVPSQNPDQDPVSRYYRDAQGFSVSSSRIRVGQNDEEVRFTMAAASPCAAE</sequence>
<protein>
    <recommendedName>
        <fullName evidence="4">PASTA domain-containing protein</fullName>
    </recommendedName>
</protein>
<comment type="caution">
    <text evidence="2">The sequence shown here is derived from an EMBL/GenBank/DDBJ whole genome shotgun (WGS) entry which is preliminary data.</text>
</comment>
<organism evidence="2 3">
    <name type="scientific">Nocardia rhizosphaerihabitans</name>
    <dbReference type="NCBI Taxonomy" id="1691570"/>
    <lineage>
        <taxon>Bacteria</taxon>
        <taxon>Bacillati</taxon>
        <taxon>Actinomycetota</taxon>
        <taxon>Actinomycetes</taxon>
        <taxon>Mycobacteriales</taxon>
        <taxon>Nocardiaceae</taxon>
        <taxon>Nocardia</taxon>
    </lineage>
</organism>
<feature type="chain" id="PRO_5045277002" description="PASTA domain-containing protein" evidence="1">
    <location>
        <begin position="21"/>
        <end position="167"/>
    </location>
</feature>
<reference evidence="3" key="1">
    <citation type="journal article" date="2019" name="Int. J. Syst. Evol. Microbiol.">
        <title>The Global Catalogue of Microorganisms (GCM) 10K type strain sequencing project: providing services to taxonomists for standard genome sequencing and annotation.</title>
        <authorList>
            <consortium name="The Broad Institute Genomics Platform"/>
            <consortium name="The Broad Institute Genome Sequencing Center for Infectious Disease"/>
            <person name="Wu L."/>
            <person name="Ma J."/>
        </authorList>
    </citation>
    <scope>NUCLEOTIDE SEQUENCE [LARGE SCALE GENOMIC DNA]</scope>
    <source>
        <strain evidence="3">CGMCC 4.7329</strain>
    </source>
</reference>
<feature type="signal peptide" evidence="1">
    <location>
        <begin position="1"/>
        <end position="20"/>
    </location>
</feature>
<evidence type="ECO:0000256" key="1">
    <source>
        <dbReference type="SAM" id="SignalP"/>
    </source>
</evidence>
<accession>A0ABQ2KSW2</accession>
<dbReference type="RefSeq" id="WP_189033092.1">
    <property type="nucleotide sequence ID" value="NZ_BMNE01000006.1"/>
</dbReference>
<dbReference type="EMBL" id="BMNE01000006">
    <property type="protein sequence ID" value="GGN91724.1"/>
    <property type="molecule type" value="Genomic_DNA"/>
</dbReference>
<proteinExistence type="predicted"/>
<keyword evidence="3" id="KW-1185">Reference proteome</keyword>